<reference evidence="1" key="1">
    <citation type="submission" date="2014-11" db="EMBL/GenBank/DDBJ databases">
        <authorList>
            <person name="Amaro Gonzalez C."/>
        </authorList>
    </citation>
    <scope>NUCLEOTIDE SEQUENCE</scope>
</reference>
<reference evidence="1" key="2">
    <citation type="journal article" date="2015" name="Fish Shellfish Immunol.">
        <title>Early steps in the European eel (Anguilla anguilla)-Vibrio vulnificus interaction in the gills: Role of the RtxA13 toxin.</title>
        <authorList>
            <person name="Callol A."/>
            <person name="Pajuelo D."/>
            <person name="Ebbesson L."/>
            <person name="Teles M."/>
            <person name="MacKenzie S."/>
            <person name="Amaro C."/>
        </authorList>
    </citation>
    <scope>NUCLEOTIDE SEQUENCE</scope>
</reference>
<accession>A0A0E9RND3</accession>
<dbReference type="EMBL" id="GBXM01078647">
    <property type="protein sequence ID" value="JAH29930.1"/>
    <property type="molecule type" value="Transcribed_RNA"/>
</dbReference>
<organism evidence="1">
    <name type="scientific">Anguilla anguilla</name>
    <name type="common">European freshwater eel</name>
    <name type="synonym">Muraena anguilla</name>
    <dbReference type="NCBI Taxonomy" id="7936"/>
    <lineage>
        <taxon>Eukaryota</taxon>
        <taxon>Metazoa</taxon>
        <taxon>Chordata</taxon>
        <taxon>Craniata</taxon>
        <taxon>Vertebrata</taxon>
        <taxon>Euteleostomi</taxon>
        <taxon>Actinopterygii</taxon>
        <taxon>Neopterygii</taxon>
        <taxon>Teleostei</taxon>
        <taxon>Anguilliformes</taxon>
        <taxon>Anguillidae</taxon>
        <taxon>Anguilla</taxon>
    </lineage>
</organism>
<evidence type="ECO:0000313" key="1">
    <source>
        <dbReference type="EMBL" id="JAH29930.1"/>
    </source>
</evidence>
<name>A0A0E9RND3_ANGAN</name>
<protein>
    <submittedName>
        <fullName evidence="1">Uncharacterized protein</fullName>
    </submittedName>
</protein>
<sequence length="32" mass="3575">MFILGAHPSICSTAERPSHAQATKAQRRFFKS</sequence>
<proteinExistence type="predicted"/>
<dbReference type="AlphaFoldDB" id="A0A0E9RND3"/>